<evidence type="ECO:0000256" key="4">
    <source>
        <dbReference type="ARBA" id="ARBA00023136"/>
    </source>
</evidence>
<dbReference type="RefSeq" id="WP_166151223.1">
    <property type="nucleotide sequence ID" value="NZ_JAANYN010000015.1"/>
</dbReference>
<evidence type="ECO:0000313" key="7">
    <source>
        <dbReference type="EMBL" id="NHE59638.1"/>
    </source>
</evidence>
<dbReference type="InterPro" id="IPR012944">
    <property type="entry name" value="SusD_RagB_dom"/>
</dbReference>
<evidence type="ECO:0000313" key="8">
    <source>
        <dbReference type="Proteomes" id="UP000649799"/>
    </source>
</evidence>
<feature type="domain" description="RagB/SusD" evidence="6">
    <location>
        <begin position="271"/>
        <end position="598"/>
    </location>
</feature>
<keyword evidence="4" id="KW-0472">Membrane</keyword>
<keyword evidence="3" id="KW-0732">Signal</keyword>
<dbReference type="InterPro" id="IPR011990">
    <property type="entry name" value="TPR-like_helical_dom_sf"/>
</dbReference>
<evidence type="ECO:0000256" key="1">
    <source>
        <dbReference type="ARBA" id="ARBA00004442"/>
    </source>
</evidence>
<proteinExistence type="inferred from homology"/>
<name>A0ABX0HCY5_9BACT</name>
<comment type="subcellular location">
    <subcellularLocation>
        <location evidence="1">Cell outer membrane</location>
    </subcellularLocation>
</comment>
<dbReference type="PROSITE" id="PS51257">
    <property type="entry name" value="PROKAR_LIPOPROTEIN"/>
    <property type="match status" value="1"/>
</dbReference>
<evidence type="ECO:0000256" key="3">
    <source>
        <dbReference type="ARBA" id="ARBA00022729"/>
    </source>
</evidence>
<accession>A0ABX0HCY5</accession>
<organism evidence="7 8">
    <name type="scientific">Cyclobacterium plantarum</name>
    <dbReference type="NCBI Taxonomy" id="2716263"/>
    <lineage>
        <taxon>Bacteria</taxon>
        <taxon>Pseudomonadati</taxon>
        <taxon>Bacteroidota</taxon>
        <taxon>Cytophagia</taxon>
        <taxon>Cytophagales</taxon>
        <taxon>Cyclobacteriaceae</taxon>
        <taxon>Cyclobacterium</taxon>
    </lineage>
</organism>
<keyword evidence="8" id="KW-1185">Reference proteome</keyword>
<evidence type="ECO:0000256" key="2">
    <source>
        <dbReference type="ARBA" id="ARBA00006275"/>
    </source>
</evidence>
<comment type="caution">
    <text evidence="7">The sequence shown here is derived from an EMBL/GenBank/DDBJ whole genome shotgun (WGS) entry which is preliminary data.</text>
</comment>
<sequence length="599" mass="68146">MKKYSIYLLAFSMLFMASCDEDFMERYPQTSISPEEFFKTEEDLRLYVDGLLTLPDMYEYQADQSSDNMATTGAIEIKSMMTGTPNSQNITGGWDWEDLRNINYFLENSPNADASMEAIQHYEGLARYYRAVFYFDMVKRYSDVPWYGQLLNPSDEELLYKGRDSRETVMNGVMEDLAFAAQHVREEVPSGTPGNWAVKTFYARVALYEGTFRKYHDELGLQGSANDFLTLARDLSKEIMDSGNFSLHQTGNPGSDYKALFNSQDLSGNSEVILFNPYDLNKDRNSDINYTVFGTYEQSPSRDLVQTYLMRDGSRFTDQPGFETLGYVDEFENRDPRMAQTLVYPGWVRAPEPDAFIPILSRNFTGYFQQKGYNNTTDNVALGSLDFPVYRYAEVLLTYAEALAELGSLTQADADISVNLLRQRAGMPDLQVSLVNAQPDAFLAAKHPNVSGPMTGAILEIRRERRVEFALEGYRYDDLMRWSSGKLLENIPEGMYFPGLGKYDLTGDGVEDIILIDKDADVPGDPQKETNSLGKMLIYYKAGTVDDNVTVYMENGSEGGTLVTETAERTFEDPKYYYRPIPFQQTTLNPNLEQIFGWE</sequence>
<evidence type="ECO:0000259" key="6">
    <source>
        <dbReference type="Pfam" id="PF07980"/>
    </source>
</evidence>
<reference evidence="7 8" key="1">
    <citation type="submission" date="2020-03" db="EMBL/GenBank/DDBJ databases">
        <title>Cyclobacterium plantarum sp. nov., a marine bacterium isolated from a coastal-marine wetland.</title>
        <authorList>
            <person name="Sanchez-Porro C."/>
            <person name="Ventosa A."/>
            <person name="Amoozegar M."/>
        </authorList>
    </citation>
    <scope>NUCLEOTIDE SEQUENCE [LARGE SCALE GENOMIC DNA]</scope>
    <source>
        <strain evidence="7 8">GBPx2</strain>
    </source>
</reference>
<dbReference type="Proteomes" id="UP000649799">
    <property type="component" value="Unassembled WGS sequence"/>
</dbReference>
<dbReference type="SUPFAM" id="SSF48452">
    <property type="entry name" value="TPR-like"/>
    <property type="match status" value="1"/>
</dbReference>
<evidence type="ECO:0000256" key="5">
    <source>
        <dbReference type="ARBA" id="ARBA00023237"/>
    </source>
</evidence>
<protein>
    <submittedName>
        <fullName evidence="7">RagB/SusD family nutrient uptake outer membrane protein</fullName>
    </submittedName>
</protein>
<dbReference type="EMBL" id="JAANYN010000015">
    <property type="protein sequence ID" value="NHE59638.1"/>
    <property type="molecule type" value="Genomic_DNA"/>
</dbReference>
<keyword evidence="5" id="KW-0998">Cell outer membrane</keyword>
<dbReference type="Pfam" id="PF07980">
    <property type="entry name" value="SusD_RagB"/>
    <property type="match status" value="1"/>
</dbReference>
<dbReference type="Gene3D" id="1.25.40.390">
    <property type="match status" value="1"/>
</dbReference>
<gene>
    <name evidence="7" type="ORF">G9Q97_22745</name>
</gene>
<comment type="similarity">
    <text evidence="2">Belongs to the SusD family.</text>
</comment>